<feature type="compositionally biased region" description="Basic and acidic residues" evidence="1">
    <location>
        <begin position="95"/>
        <end position="106"/>
    </location>
</feature>
<sequence length="106" mass="12258">MRQYCGDLIGMLDNAQTILLEIKERECQYNILKEFDEVQFDHNVRFEDLGVPIAYAYNQVPNLEYNKLPRASNWPEITLSQIKRATPRELPGTHPDLRPRDAAGLA</sequence>
<dbReference type="OrthoDB" id="6896287at2"/>
<protein>
    <submittedName>
        <fullName evidence="2">Uncharacterized protein</fullName>
    </submittedName>
</protein>
<evidence type="ECO:0000313" key="2">
    <source>
        <dbReference type="EMBL" id="RJG04135.1"/>
    </source>
</evidence>
<keyword evidence="3" id="KW-1185">Reference proteome</keyword>
<accession>A0A3A3G901</accession>
<gene>
    <name evidence="2" type="ORF">D3878_23190</name>
</gene>
<name>A0A3A3G901_9BURK</name>
<dbReference type="RefSeq" id="WP_119787613.1">
    <property type="nucleotide sequence ID" value="NZ_QYUQ01000002.1"/>
</dbReference>
<dbReference type="Proteomes" id="UP000266327">
    <property type="component" value="Unassembled WGS sequence"/>
</dbReference>
<proteinExistence type="predicted"/>
<evidence type="ECO:0000256" key="1">
    <source>
        <dbReference type="SAM" id="MobiDB-lite"/>
    </source>
</evidence>
<evidence type="ECO:0000313" key="3">
    <source>
        <dbReference type="Proteomes" id="UP000266327"/>
    </source>
</evidence>
<organism evidence="2 3">
    <name type="scientific">Noviherbaspirillum sedimenti</name>
    <dbReference type="NCBI Taxonomy" id="2320865"/>
    <lineage>
        <taxon>Bacteria</taxon>
        <taxon>Pseudomonadati</taxon>
        <taxon>Pseudomonadota</taxon>
        <taxon>Betaproteobacteria</taxon>
        <taxon>Burkholderiales</taxon>
        <taxon>Oxalobacteraceae</taxon>
        <taxon>Noviherbaspirillum</taxon>
    </lineage>
</organism>
<comment type="caution">
    <text evidence="2">The sequence shown here is derived from an EMBL/GenBank/DDBJ whole genome shotgun (WGS) entry which is preliminary data.</text>
</comment>
<dbReference type="EMBL" id="QYUQ01000002">
    <property type="protein sequence ID" value="RJG04135.1"/>
    <property type="molecule type" value="Genomic_DNA"/>
</dbReference>
<feature type="region of interest" description="Disordered" evidence="1">
    <location>
        <begin position="85"/>
        <end position="106"/>
    </location>
</feature>
<dbReference type="AlphaFoldDB" id="A0A3A3G901"/>
<reference evidence="3" key="1">
    <citation type="submission" date="2018-09" db="EMBL/GenBank/DDBJ databases">
        <authorList>
            <person name="Zhu H."/>
        </authorList>
    </citation>
    <scope>NUCLEOTIDE SEQUENCE [LARGE SCALE GENOMIC DNA]</scope>
    <source>
        <strain evidence="3">K1S02-23</strain>
    </source>
</reference>